<evidence type="ECO:0000313" key="1">
    <source>
        <dbReference type="EMBL" id="RDX81737.1"/>
    </source>
</evidence>
<evidence type="ECO:0008006" key="3">
    <source>
        <dbReference type="Google" id="ProtNLM"/>
    </source>
</evidence>
<sequence length="142" mass="16435">MLSCMDTWTRKCKWRFHFVMIPLVEEMSSLLMHVLERFSKAKVLLGCKRSQGDNLSDRPLLKEKLASEFKMKDLGRLKYFLRTENGKLDCKPTSVPIKKNQRMGDDVKSLKLDRAIKKQTVMAQPSAEVEFRVVAPGVFELL</sequence>
<organism evidence="1 2">
    <name type="scientific">Mucuna pruriens</name>
    <name type="common">Velvet bean</name>
    <name type="synonym">Dolichos pruriens</name>
    <dbReference type="NCBI Taxonomy" id="157652"/>
    <lineage>
        <taxon>Eukaryota</taxon>
        <taxon>Viridiplantae</taxon>
        <taxon>Streptophyta</taxon>
        <taxon>Embryophyta</taxon>
        <taxon>Tracheophyta</taxon>
        <taxon>Spermatophyta</taxon>
        <taxon>Magnoliopsida</taxon>
        <taxon>eudicotyledons</taxon>
        <taxon>Gunneridae</taxon>
        <taxon>Pentapetalae</taxon>
        <taxon>rosids</taxon>
        <taxon>fabids</taxon>
        <taxon>Fabales</taxon>
        <taxon>Fabaceae</taxon>
        <taxon>Papilionoideae</taxon>
        <taxon>50 kb inversion clade</taxon>
        <taxon>NPAAA clade</taxon>
        <taxon>indigoferoid/millettioid clade</taxon>
        <taxon>Phaseoleae</taxon>
        <taxon>Mucuna</taxon>
    </lineage>
</organism>
<reference evidence="1" key="1">
    <citation type="submission" date="2018-05" db="EMBL/GenBank/DDBJ databases">
        <title>Draft genome of Mucuna pruriens seed.</title>
        <authorList>
            <person name="Nnadi N.E."/>
            <person name="Vos R."/>
            <person name="Hasami M.H."/>
            <person name="Devisetty U.K."/>
            <person name="Aguiy J.C."/>
        </authorList>
    </citation>
    <scope>NUCLEOTIDE SEQUENCE [LARGE SCALE GENOMIC DNA]</scope>
    <source>
        <strain evidence="1">JCA_2017</strain>
    </source>
</reference>
<feature type="non-terminal residue" evidence="1">
    <location>
        <position position="1"/>
    </location>
</feature>
<keyword evidence="2" id="KW-1185">Reference proteome</keyword>
<dbReference type="EMBL" id="QJKJ01007842">
    <property type="protein sequence ID" value="RDX81737.1"/>
    <property type="molecule type" value="Genomic_DNA"/>
</dbReference>
<comment type="caution">
    <text evidence="1">The sequence shown here is derived from an EMBL/GenBank/DDBJ whole genome shotgun (WGS) entry which is preliminary data.</text>
</comment>
<protein>
    <recommendedName>
        <fullName evidence="3">Reverse transcriptase Ty1/copia-type domain-containing protein</fullName>
    </recommendedName>
</protein>
<dbReference type="OrthoDB" id="128382at2759"/>
<name>A0A371FTS2_MUCPR</name>
<gene>
    <name evidence="1" type="ORF">CR513_37551</name>
</gene>
<accession>A0A371FTS2</accession>
<dbReference type="Proteomes" id="UP000257109">
    <property type="component" value="Unassembled WGS sequence"/>
</dbReference>
<evidence type="ECO:0000313" key="2">
    <source>
        <dbReference type="Proteomes" id="UP000257109"/>
    </source>
</evidence>
<proteinExistence type="predicted"/>
<dbReference type="AlphaFoldDB" id="A0A371FTS2"/>